<dbReference type="AlphaFoldDB" id="A0A3Q8IDI7"/>
<gene>
    <name evidence="6" type="ORF">CGC20_26100</name>
    <name evidence="5" type="ORF">CGC21_9215</name>
    <name evidence="3" type="ORF">LdCL_250030700</name>
    <name evidence="4" type="ORF">LDHU3_25.2980</name>
</gene>
<feature type="compositionally biased region" description="Low complexity" evidence="1">
    <location>
        <begin position="14"/>
        <end position="36"/>
    </location>
</feature>
<reference evidence="5" key="2">
    <citation type="submission" date="2019-02" db="EMBL/GenBank/DDBJ databases">
        <title>FDA dAtabase for Regulatory Grade micrObial Sequences (FDA-ARGOS): Supporting development and validation of Infectious Disease Dx tests.</title>
        <authorList>
            <person name="Duncan R."/>
            <person name="Fisher C."/>
            <person name="Tallon L.J."/>
            <person name="Sadzewicz L."/>
            <person name="Sengamalay N."/>
            <person name="Ott S."/>
            <person name="Godinez A."/>
            <person name="Nagaraj S."/>
            <person name="Nadendla S."/>
            <person name="Sichtig H."/>
        </authorList>
    </citation>
    <scope>NUCLEOTIDE SEQUENCE</scope>
    <source>
        <strain evidence="6">FDAARGOS_360</strain>
        <strain evidence="5">FDAARGOS_361</strain>
    </source>
</reference>
<evidence type="ECO:0000313" key="6">
    <source>
        <dbReference type="EMBL" id="TPP48801.1"/>
    </source>
</evidence>
<organism evidence="3 7">
    <name type="scientific">Leishmania donovani</name>
    <dbReference type="NCBI Taxonomy" id="5661"/>
    <lineage>
        <taxon>Eukaryota</taxon>
        <taxon>Discoba</taxon>
        <taxon>Euglenozoa</taxon>
        <taxon>Kinetoplastea</taxon>
        <taxon>Metakinetoplastina</taxon>
        <taxon>Trypanosomatida</taxon>
        <taxon>Trypanosomatidae</taxon>
        <taxon>Leishmaniinae</taxon>
        <taxon>Leishmania</taxon>
    </lineage>
</organism>
<keyword evidence="7" id="KW-1185">Reference proteome</keyword>
<feature type="compositionally biased region" description="Basic residues" evidence="1">
    <location>
        <begin position="1"/>
        <end position="13"/>
    </location>
</feature>
<dbReference type="VEuPathDB" id="TriTrypDB:LdCL_250030700"/>
<evidence type="ECO:0000313" key="5">
    <source>
        <dbReference type="EMBL" id="TPP40845.1"/>
    </source>
</evidence>
<dbReference type="OrthoDB" id="267731at2759"/>
<reference evidence="9" key="3">
    <citation type="submission" date="2019-02" db="EMBL/GenBank/DDBJ databases">
        <title>FDA dAtabase for Regulatory Grade micrObial Sequences (FDA-ARGOS): Supporting development and validation of Infectious Disease Dx tests.</title>
        <authorList>
            <person name="Duncan R."/>
            <person name="Fisher C."/>
            <person name="Tallon L."/>
            <person name="Sadzewicz L."/>
            <person name="Sengamalay N."/>
            <person name="Ott S."/>
            <person name="Godinez A."/>
            <person name="Nagaraj S."/>
            <person name="Vavikolanu K."/>
            <person name="Vyas G."/>
            <person name="Nadendla S."/>
            <person name="Aluvathingal J."/>
            <person name="Sichtig H."/>
        </authorList>
    </citation>
    <scope>NUCLEOTIDE SEQUENCE [LARGE SCALE GENOMIC DNA]</scope>
    <source>
        <strain evidence="9">FDAARGOS_360</strain>
    </source>
</reference>
<proteinExistence type="predicted"/>
<evidence type="ECO:0000313" key="4">
    <source>
        <dbReference type="EMBL" id="CAC5430826.1"/>
    </source>
</evidence>
<dbReference type="Proteomes" id="UP000274082">
    <property type="component" value="Chromosome 25"/>
</dbReference>
<reference evidence="8" key="4">
    <citation type="submission" date="2019-02" db="EMBL/GenBank/DDBJ databases">
        <title>FDA dAtabase for Regulatory Grade micrObial Sequences (FDA-ARGOS): Supporting development and validation of Infectious Disease Dx tests.</title>
        <authorList>
            <person name="Duncan R."/>
            <person name="Fisher C."/>
            <person name="Tallon L."/>
            <person name="Sadzewicz L."/>
            <person name="Sengamalay N."/>
            <person name="Ott S."/>
            <person name="Godinez A."/>
            <person name="Nagaraj S."/>
            <person name="Vavikolanu K."/>
            <person name="Nadendla S."/>
            <person name="Aluvathingal J."/>
            <person name="Sichtig H."/>
        </authorList>
    </citation>
    <scope>NUCLEOTIDE SEQUENCE [LARGE SCALE GENOMIC DNA]</scope>
    <source>
        <strain evidence="8">FDAARGOS_361</strain>
    </source>
</reference>
<dbReference type="EMBL" id="LR812645">
    <property type="protein sequence ID" value="CAC5430826.1"/>
    <property type="molecule type" value="Genomic_DNA"/>
</dbReference>
<keyword evidence="2" id="KW-1133">Transmembrane helix</keyword>
<feature type="transmembrane region" description="Helical" evidence="2">
    <location>
        <begin position="101"/>
        <end position="122"/>
    </location>
</feature>
<evidence type="ECO:0000256" key="1">
    <source>
        <dbReference type="SAM" id="MobiDB-lite"/>
    </source>
</evidence>
<sequence>MPPRRKNASRSKSRSASQSSGKSSPRPSGRAPAKSPSLPPPDPVAVQRLIDEAIARARERRASNDAAAPPTSVSASSHQPVSACFSKRLFSASASEKMTDMIGAFLVTCITVYFTWAGYAFYREMTINQ</sequence>
<reference evidence="3 7" key="1">
    <citation type="journal article" date="2018" name="Sci. Rep.">
        <title>A complete Leishmania donovani reference genome identifies novel genetic variations associated with virulence.</title>
        <authorList>
            <person name="Lypaczewski P."/>
            <person name="Hoshizaki J."/>
            <person name="Zhang W.-W."/>
            <person name="McCall L.-I."/>
            <person name="Torcivia-Rodriguez J."/>
            <person name="Simonyan V."/>
            <person name="Kaur A."/>
            <person name="Dewar K."/>
            <person name="Matlashewski G."/>
        </authorList>
    </citation>
    <scope>NUCLEOTIDE SEQUENCE [LARGE SCALE GENOMIC DNA]</scope>
    <source>
        <strain evidence="3 7">LdCL</strain>
    </source>
</reference>
<protein>
    <submittedName>
        <fullName evidence="4">Hypothetical_protein</fullName>
    </submittedName>
</protein>
<evidence type="ECO:0000256" key="2">
    <source>
        <dbReference type="SAM" id="Phobius"/>
    </source>
</evidence>
<dbReference type="Proteomes" id="UP000318447">
    <property type="component" value="Unassembled WGS sequence"/>
</dbReference>
<dbReference type="Proteomes" id="UP000601710">
    <property type="component" value="Chromosome 25"/>
</dbReference>
<feature type="compositionally biased region" description="Basic and acidic residues" evidence="1">
    <location>
        <begin position="49"/>
        <end position="63"/>
    </location>
</feature>
<name>A0A3Q8IDI7_LEIDO</name>
<evidence type="ECO:0000313" key="9">
    <source>
        <dbReference type="Proteomes" id="UP000318821"/>
    </source>
</evidence>
<accession>A0A3Q8IDI7</accession>
<evidence type="ECO:0000313" key="3">
    <source>
        <dbReference type="EMBL" id="AYU79586.1"/>
    </source>
</evidence>
<evidence type="ECO:0000313" key="8">
    <source>
        <dbReference type="Proteomes" id="UP000318447"/>
    </source>
</evidence>
<dbReference type="EMBL" id="RHLD01000022">
    <property type="protein sequence ID" value="TPP48801.1"/>
    <property type="molecule type" value="Genomic_DNA"/>
</dbReference>
<keyword evidence="2" id="KW-0812">Transmembrane</keyword>
<evidence type="ECO:0000313" key="7">
    <source>
        <dbReference type="Proteomes" id="UP000274082"/>
    </source>
</evidence>
<dbReference type="Proteomes" id="UP000318821">
    <property type="component" value="Unassembled WGS sequence"/>
</dbReference>
<dbReference type="VEuPathDB" id="TriTrypDB:LDHU3_25.2980"/>
<reference evidence="4" key="5">
    <citation type="submission" date="2020-06" db="EMBL/GenBank/DDBJ databases">
        <authorList>
            <person name="Camacho E."/>
            <person name="Gonzalez-de la Fuente S."/>
            <person name="Rastrojo A."/>
            <person name="Peiro-Pastor R."/>
            <person name="Solana JC."/>
            <person name="Tabera L."/>
            <person name="Gamarro F."/>
            <person name="Carrasco-Ramiro F."/>
            <person name="Requena JM."/>
            <person name="Aguado B."/>
        </authorList>
    </citation>
    <scope>NUCLEOTIDE SEQUENCE</scope>
</reference>
<keyword evidence="2" id="KW-0472">Membrane</keyword>
<dbReference type="EMBL" id="RHLC01000018">
    <property type="protein sequence ID" value="TPP40845.1"/>
    <property type="molecule type" value="Genomic_DNA"/>
</dbReference>
<feature type="region of interest" description="Disordered" evidence="1">
    <location>
        <begin position="1"/>
        <end position="81"/>
    </location>
</feature>
<feature type="compositionally biased region" description="Low complexity" evidence="1">
    <location>
        <begin position="66"/>
        <end position="77"/>
    </location>
</feature>
<dbReference type="EMBL" id="CP029524">
    <property type="protein sequence ID" value="AYU79586.1"/>
    <property type="molecule type" value="Genomic_DNA"/>
</dbReference>